<evidence type="ECO:0000256" key="8">
    <source>
        <dbReference type="ARBA" id="ARBA00023242"/>
    </source>
</evidence>
<evidence type="ECO:0000256" key="4">
    <source>
        <dbReference type="ARBA" id="ARBA00022517"/>
    </source>
</evidence>
<dbReference type="PROSITE" id="PS00028">
    <property type="entry name" value="ZINC_FINGER_C2H2_1"/>
    <property type="match status" value="1"/>
</dbReference>
<sequence>MRSSFVSFDPEIMGKSKQVGNHKNGKKKNIAKTWKTKRRTKDLDQIHTDMIPDNAAKLLKQEVDYDVTGFAQHYCLHCARYFVDLKALKEHFKTKVHKKRIKELREEPYTQAEAERAAGMGSYVPPKKVEEEVLKTLGAEGLFLFSSLDADHDLYLSPEEFKPITEKLTGVAPPAEFEEFVADPNGETLTLHAAMQPLVFDTMTKSKDGFLGVSHSALNGLRSWKSPAVPSSSFSVSQFRVFLPPKGKEKPGDTWWIVPNELNIFSGYLSNNRYHPPTPRGKEVLIHTLLSMFHPRPFIKSRFAPQGTAACVRAVSNFYYDIVFRIHGEFQLNDVPDFPFWFSPGQFAGHIVLSKDASHVRDFHLYVPNDKSLNVDMEWLYGASEISSMEVDIGYLPQMELRAAGPSTPSVIHDEQGNVIDTRADGAEPIHFVFEEISWSSEISRDEAAGRLEVTFYPFKK</sequence>
<comment type="similarity">
    <text evidence="10">Belongs to the ZNF593/BUD20 C2H2-type zinc-finger protein family.</text>
</comment>
<dbReference type="GO" id="GO:0005634">
    <property type="term" value="C:nucleus"/>
    <property type="evidence" value="ECO:0007669"/>
    <property type="project" value="UniProtKB-SubCell"/>
</dbReference>
<evidence type="ECO:0000256" key="5">
    <source>
        <dbReference type="ARBA" id="ARBA00022723"/>
    </source>
</evidence>
<keyword evidence="6" id="KW-0863">Zinc-finger</keyword>
<evidence type="ECO:0000256" key="6">
    <source>
        <dbReference type="ARBA" id="ARBA00022771"/>
    </source>
</evidence>
<feature type="domain" description="C2H2-type" evidence="13">
    <location>
        <begin position="75"/>
        <end position="97"/>
    </location>
</feature>
<dbReference type="Gene3D" id="3.30.160.60">
    <property type="entry name" value="Classic Zinc Finger"/>
    <property type="match status" value="1"/>
</dbReference>
<dbReference type="InterPro" id="IPR003604">
    <property type="entry name" value="Matrin/U1-like-C_Znf_C2H2"/>
</dbReference>
<dbReference type="Proteomes" id="UP000727407">
    <property type="component" value="Unassembled WGS sequence"/>
</dbReference>
<dbReference type="GO" id="GO:0048741">
    <property type="term" value="P:skeletal muscle fiber development"/>
    <property type="evidence" value="ECO:0007669"/>
    <property type="project" value="TreeGrafter"/>
</dbReference>
<dbReference type="InterPro" id="IPR036236">
    <property type="entry name" value="Znf_C2H2_sf"/>
</dbReference>
<dbReference type="GO" id="GO:0005789">
    <property type="term" value="C:endoplasmic reticulum membrane"/>
    <property type="evidence" value="ECO:0007669"/>
    <property type="project" value="TreeGrafter"/>
</dbReference>
<dbReference type="GO" id="GO:0003676">
    <property type="term" value="F:nucleic acid binding"/>
    <property type="evidence" value="ECO:0007669"/>
    <property type="project" value="InterPro"/>
</dbReference>
<evidence type="ECO:0000256" key="7">
    <source>
        <dbReference type="ARBA" id="ARBA00022833"/>
    </source>
</evidence>
<dbReference type="GO" id="GO:0043021">
    <property type="term" value="F:ribonucleoprotein complex binding"/>
    <property type="evidence" value="ECO:0007669"/>
    <property type="project" value="UniProtKB-ARBA"/>
</dbReference>
<comment type="subunit">
    <text evidence="9">Associates with pre-60S ribosomal particles.</text>
</comment>
<keyword evidence="3" id="KW-0963">Cytoplasm</keyword>
<dbReference type="SUPFAM" id="SSF57667">
    <property type="entry name" value="beta-beta-alpha zinc fingers"/>
    <property type="match status" value="1"/>
</dbReference>
<reference evidence="14" key="1">
    <citation type="submission" date="2020-07" db="EMBL/GenBank/DDBJ databases">
        <title>Clarias magur genome sequencing, assembly and annotation.</title>
        <authorList>
            <person name="Kushwaha B."/>
            <person name="Kumar R."/>
            <person name="Das P."/>
            <person name="Joshi C.G."/>
            <person name="Kumar D."/>
            <person name="Nagpure N.S."/>
            <person name="Pandey M."/>
            <person name="Agarwal S."/>
            <person name="Srivastava S."/>
            <person name="Singh M."/>
            <person name="Sahoo L."/>
            <person name="Jayasankar P."/>
            <person name="Meher P.K."/>
            <person name="Koringa P.G."/>
            <person name="Iquebal M.A."/>
            <person name="Das S.P."/>
            <person name="Bit A."/>
            <person name="Patnaik S."/>
            <person name="Patel N."/>
            <person name="Shah T.M."/>
            <person name="Hinsu A."/>
            <person name="Jena J.K."/>
        </authorList>
    </citation>
    <scope>NUCLEOTIDE SEQUENCE</scope>
    <source>
        <strain evidence="14">CIFAMagur01</strain>
        <tissue evidence="14">Testis</tissue>
    </source>
</reference>
<evidence type="ECO:0000256" key="3">
    <source>
        <dbReference type="ARBA" id="ARBA00022490"/>
    </source>
</evidence>
<dbReference type="AlphaFoldDB" id="A0A8J4XFA8"/>
<dbReference type="EMBL" id="QNUK01000061">
    <property type="protein sequence ID" value="KAF5904200.1"/>
    <property type="molecule type" value="Genomic_DNA"/>
</dbReference>
<evidence type="ECO:0000256" key="1">
    <source>
        <dbReference type="ARBA" id="ARBA00004123"/>
    </source>
</evidence>
<comment type="caution">
    <text evidence="14">The sequence shown here is derived from an EMBL/GenBank/DDBJ whole genome shotgun (WGS) entry which is preliminary data.</text>
</comment>
<keyword evidence="7" id="KW-0862">Zinc</keyword>
<evidence type="ECO:0000256" key="9">
    <source>
        <dbReference type="ARBA" id="ARBA00034132"/>
    </source>
</evidence>
<proteinExistence type="inferred from homology"/>
<evidence type="ECO:0000259" key="13">
    <source>
        <dbReference type="PROSITE" id="PS00028"/>
    </source>
</evidence>
<organism evidence="14 15">
    <name type="scientific">Clarias magur</name>
    <name type="common">Asian catfish</name>
    <name type="synonym">Macropteronotus magur</name>
    <dbReference type="NCBI Taxonomy" id="1594786"/>
    <lineage>
        <taxon>Eukaryota</taxon>
        <taxon>Metazoa</taxon>
        <taxon>Chordata</taxon>
        <taxon>Craniata</taxon>
        <taxon>Vertebrata</taxon>
        <taxon>Euteleostomi</taxon>
        <taxon>Actinopterygii</taxon>
        <taxon>Neopterygii</taxon>
        <taxon>Teleostei</taxon>
        <taxon>Ostariophysi</taxon>
        <taxon>Siluriformes</taxon>
        <taxon>Clariidae</taxon>
        <taxon>Clarias</taxon>
    </lineage>
</organism>
<dbReference type="Pfam" id="PF12171">
    <property type="entry name" value="zf-C2H2_jaz"/>
    <property type="match status" value="1"/>
</dbReference>
<feature type="non-terminal residue" evidence="14">
    <location>
        <position position="461"/>
    </location>
</feature>
<dbReference type="OrthoDB" id="10062435at2759"/>
<dbReference type="InterPro" id="IPR022755">
    <property type="entry name" value="Znf_C2H2_jaz"/>
</dbReference>
<keyword evidence="5" id="KW-0479">Metal-binding</keyword>
<comment type="function">
    <text evidence="11">Involved in pre-60S ribosomal particles maturation by promoting the nuclear export of the 60S ribosome. Negatively modulates the DNA binding activity of Oct-2 and therefore its transcriptional regulatory activity.</text>
</comment>
<evidence type="ECO:0000256" key="10">
    <source>
        <dbReference type="ARBA" id="ARBA00038064"/>
    </source>
</evidence>
<accession>A0A8J4XFA8</accession>
<evidence type="ECO:0000256" key="2">
    <source>
        <dbReference type="ARBA" id="ARBA00004496"/>
    </source>
</evidence>
<name>A0A8J4XFA8_CLAMG</name>
<evidence type="ECO:0000256" key="11">
    <source>
        <dbReference type="ARBA" id="ARBA00056372"/>
    </source>
</evidence>
<dbReference type="SMART" id="SM00451">
    <property type="entry name" value="ZnF_U1"/>
    <property type="match status" value="1"/>
</dbReference>
<protein>
    <recommendedName>
        <fullName evidence="12">Zinc finger protein 593</fullName>
    </recommendedName>
</protein>
<keyword evidence="4" id="KW-0690">Ribosome biogenesis</keyword>
<evidence type="ECO:0000313" key="15">
    <source>
        <dbReference type="Proteomes" id="UP000727407"/>
    </source>
</evidence>
<comment type="subcellular location">
    <subcellularLocation>
        <location evidence="2">Cytoplasm</location>
    </subcellularLocation>
    <subcellularLocation>
        <location evidence="1">Nucleus</location>
    </subcellularLocation>
</comment>
<keyword evidence="8" id="KW-0539">Nucleus</keyword>
<dbReference type="PANTHER" id="PTHR16213:SF78">
    <property type="entry name" value="SELENOPROTEIN N"/>
    <property type="match status" value="1"/>
</dbReference>
<dbReference type="PANTHER" id="PTHR16213">
    <property type="entry name" value="SELENOPROTEIN N"/>
    <property type="match status" value="1"/>
</dbReference>
<dbReference type="GO" id="GO:0008270">
    <property type="term" value="F:zinc ion binding"/>
    <property type="evidence" value="ECO:0007669"/>
    <property type="project" value="UniProtKB-KW"/>
</dbReference>
<evidence type="ECO:0000256" key="12">
    <source>
        <dbReference type="ARBA" id="ARBA00068618"/>
    </source>
</evidence>
<evidence type="ECO:0000313" key="14">
    <source>
        <dbReference type="EMBL" id="KAF5904200.1"/>
    </source>
</evidence>
<gene>
    <name evidence="14" type="primary">sepn1</name>
    <name evidence="14" type="ORF">DAT39_006069</name>
</gene>
<keyword evidence="15" id="KW-1185">Reference proteome</keyword>
<dbReference type="FunFam" id="3.30.160.60:FF:000299">
    <property type="entry name" value="Zinc finger protein 593"/>
    <property type="match status" value="1"/>
</dbReference>
<dbReference type="InterPro" id="IPR013087">
    <property type="entry name" value="Znf_C2H2_type"/>
</dbReference>
<dbReference type="GO" id="GO:0042254">
    <property type="term" value="P:ribosome biogenesis"/>
    <property type="evidence" value="ECO:0007669"/>
    <property type="project" value="UniProtKB-KW"/>
</dbReference>
<dbReference type="GO" id="GO:0055074">
    <property type="term" value="P:calcium ion homeostasis"/>
    <property type="evidence" value="ECO:0007669"/>
    <property type="project" value="TreeGrafter"/>
</dbReference>